<dbReference type="AlphaFoldDB" id="A0A8J7YQK9"/>
<organism evidence="4 5">
    <name type="scientific">Candidatus Sysuiplasma superficiale</name>
    <dbReference type="NCBI Taxonomy" id="2823368"/>
    <lineage>
        <taxon>Archaea</taxon>
        <taxon>Methanobacteriati</taxon>
        <taxon>Thermoplasmatota</taxon>
        <taxon>Thermoplasmata</taxon>
        <taxon>Candidatus Sysuiplasmatales</taxon>
        <taxon>Candidatus Sysuiplasmataceae</taxon>
        <taxon>Candidatus Sysuiplasma</taxon>
    </lineage>
</organism>
<evidence type="ECO:0000256" key="1">
    <source>
        <dbReference type="SAM" id="MobiDB-lite"/>
    </source>
</evidence>
<accession>A0A8J7YQK9</accession>
<keyword evidence="2" id="KW-0472">Membrane</keyword>
<comment type="caution">
    <text evidence="4">The sequence shown here is derived from an EMBL/GenBank/DDBJ whole genome shotgun (WGS) entry which is preliminary data.</text>
</comment>
<protein>
    <submittedName>
        <fullName evidence="4">Uncharacterized protein</fullName>
    </submittedName>
</protein>
<dbReference type="Proteomes" id="UP000750197">
    <property type="component" value="Unassembled WGS sequence"/>
</dbReference>
<proteinExistence type="predicted"/>
<evidence type="ECO:0000313" key="4">
    <source>
        <dbReference type="EMBL" id="MBX8645003.1"/>
    </source>
</evidence>
<dbReference type="EMBL" id="JAGVSJ010000023">
    <property type="protein sequence ID" value="MBX8632376.1"/>
    <property type="molecule type" value="Genomic_DNA"/>
</dbReference>
<gene>
    <name evidence="3" type="ORF">J9259_07680</name>
    <name evidence="4" type="ORF">KIY12_09855</name>
</gene>
<name>A0A8J7YQK9_9ARCH</name>
<keyword evidence="2" id="KW-0812">Transmembrane</keyword>
<feature type="region of interest" description="Disordered" evidence="1">
    <location>
        <begin position="1"/>
        <end position="20"/>
    </location>
</feature>
<feature type="transmembrane region" description="Helical" evidence="2">
    <location>
        <begin position="31"/>
        <end position="52"/>
    </location>
</feature>
<sequence length="57" mass="6478">MEENKADGSQGSVSGGQDRVDEDNFVISDRLVIFLLIVFTLMIGAWWALNLYMGRWI</sequence>
<keyword evidence="2" id="KW-1133">Transmembrane helix</keyword>
<dbReference type="EMBL" id="JAHEAC010000144">
    <property type="protein sequence ID" value="MBX8645003.1"/>
    <property type="molecule type" value="Genomic_DNA"/>
</dbReference>
<evidence type="ECO:0000313" key="5">
    <source>
        <dbReference type="Proteomes" id="UP000750197"/>
    </source>
</evidence>
<reference evidence="4" key="1">
    <citation type="submission" date="2021-05" db="EMBL/GenBank/DDBJ databases">
        <title>Genomic insights into ecological role and evolution of a novel Thermoplasmata order Candidatus Sysuiplasmatales.</title>
        <authorList>
            <person name="Yuan Y."/>
        </authorList>
    </citation>
    <scope>NUCLEOTIDE SEQUENCE</scope>
    <source>
        <strain evidence="4">TUT19-bin139</strain>
        <strain evidence="3">YP2-bin.285</strain>
    </source>
</reference>
<dbReference type="Proteomes" id="UP000716004">
    <property type="component" value="Unassembled WGS sequence"/>
</dbReference>
<feature type="compositionally biased region" description="Low complexity" evidence="1">
    <location>
        <begin position="8"/>
        <end position="17"/>
    </location>
</feature>
<evidence type="ECO:0000256" key="2">
    <source>
        <dbReference type="SAM" id="Phobius"/>
    </source>
</evidence>
<evidence type="ECO:0000313" key="3">
    <source>
        <dbReference type="EMBL" id="MBX8632376.1"/>
    </source>
</evidence>